<keyword evidence="15" id="KW-1185">Reference proteome</keyword>
<sequence length="951" mass="106379">MTQHQNSTTPNTPPMQSPYLSPAPSKSMSPMSATFSNNTLNASTMSYMPTSLDSGFLSSPTLFEEWISTASEMAKPMDSAFFQEWLSSDFDKFHESDDTASHTTLNSQTVSPILSSDVTSPMTVVGFDKVGSIGDLFGSPLFENISGHVDEMGELFPELAEGNAVQASNTFNNTAGISSLDRLTGAPTNENQITEDLGGKAKLNTRLTKIAPNPGVYTLGTRRIGVGVHKTSGVVSLTSNNGVIQQTSMSRKPFVQNAPFSPSSPASSTSTSISLPSRSRKRSSSEMQKSSDSLAEELAIKRAKNTDAARRSRLRKVMKMESLEVEVSQLKEKTNDLEKKIATSYQKGESLQLGGVGYIVSPTQAARNIQLGTVFLGIGWALFAYICYQISNTTVDYQIWDPYQVLGLSEGTPLEEIKKHYKKLSLKWHPDKVSEENKQEAEAIFIEFTKAYKVLTDEETRRNYEEWGHPDGKQAYTMGIALPKWIVEAQNNVFVLGVYAILFGVLLPYYVGNWWYTSNMYTKQKILTNTMKIFFKGLDRKADIKSLLELLSAATEFEILVEQRPSDQVTVPKIISAIKGELDKRFGEKYEQSKKYNSPYCQKAHALLCAHLLRVQVEDENLLKDQKFIIDRSLHLINGLIEISLAHHWLSTTICCMNFAQQLVQAVWIEENPIVQLPHITHETLKKIRNKKSNIKSIVQLRQMNDEERKGVLRDFTDEKYGNILRVIQTYPMMELDDVDLRVVGEEHVTPGSIVTFTVTLSIIDSGDSKTDAKKSKAKAEIVSGSNNNLLILGDDEEKTYDYSIFKEKDTEPCVFAHAPYYPREKKPCWWIFIADERLNAIIADPVKVTDIVTSKTIKLMFQAPLQPNIYTYTAFIKCDSYIGLDLKKDLKLNVRDPADLPPEPEIDEEISEPDEESFQGQMKLMREQGLAAAIAGNEGKNDSSSDSDSD</sequence>
<dbReference type="PROSITE" id="PS00036">
    <property type="entry name" value="BZIP_BASIC"/>
    <property type="match status" value="1"/>
</dbReference>
<feature type="compositionally biased region" description="Low complexity" evidence="10">
    <location>
        <begin position="259"/>
        <end position="277"/>
    </location>
</feature>
<keyword evidence="6 11" id="KW-1133">Transmembrane helix</keyword>
<accession>A0A9N8W9R4</accession>
<dbReference type="PROSITE" id="PS50217">
    <property type="entry name" value="BZIP"/>
    <property type="match status" value="1"/>
</dbReference>
<dbReference type="InterPro" id="IPR014756">
    <property type="entry name" value="Ig_E-set"/>
</dbReference>
<evidence type="ECO:0000256" key="4">
    <source>
        <dbReference type="ARBA" id="ARBA00022824"/>
    </source>
</evidence>
<proteinExistence type="predicted"/>
<dbReference type="GO" id="GO:0003700">
    <property type="term" value="F:DNA-binding transcription factor activity"/>
    <property type="evidence" value="ECO:0007669"/>
    <property type="project" value="InterPro"/>
</dbReference>
<dbReference type="SUPFAM" id="SSF57959">
    <property type="entry name" value="Leucine zipper domain"/>
    <property type="match status" value="1"/>
</dbReference>
<evidence type="ECO:0000256" key="9">
    <source>
        <dbReference type="SAM" id="Coils"/>
    </source>
</evidence>
<keyword evidence="8" id="KW-0143">Chaperone</keyword>
<dbReference type="Gene3D" id="1.10.150.20">
    <property type="entry name" value="5' to 3' exonuclease, C-terminal subdomain"/>
    <property type="match status" value="1"/>
</dbReference>
<dbReference type="InterPro" id="IPR001623">
    <property type="entry name" value="DnaJ_domain"/>
</dbReference>
<organism evidence="14 15">
    <name type="scientific">Paraglomus occultum</name>
    <dbReference type="NCBI Taxonomy" id="144539"/>
    <lineage>
        <taxon>Eukaryota</taxon>
        <taxon>Fungi</taxon>
        <taxon>Fungi incertae sedis</taxon>
        <taxon>Mucoromycota</taxon>
        <taxon>Glomeromycotina</taxon>
        <taxon>Glomeromycetes</taxon>
        <taxon>Paraglomerales</taxon>
        <taxon>Paraglomeraceae</taxon>
        <taxon>Paraglomus</taxon>
    </lineage>
</organism>
<keyword evidence="7 11" id="KW-0472">Membrane</keyword>
<dbReference type="SMART" id="SM00271">
    <property type="entry name" value="DnaJ"/>
    <property type="match status" value="1"/>
</dbReference>
<keyword evidence="9" id="KW-0175">Coiled coil</keyword>
<name>A0A9N8W9R4_9GLOM</name>
<dbReference type="Gene3D" id="1.10.287.110">
    <property type="entry name" value="DnaJ domain"/>
    <property type="match status" value="1"/>
</dbReference>
<feature type="compositionally biased region" description="Low complexity" evidence="10">
    <location>
        <begin position="22"/>
        <end position="33"/>
    </location>
</feature>
<gene>
    <name evidence="14" type="ORF">POCULU_LOCUS1591</name>
</gene>
<feature type="domain" description="J" evidence="12">
    <location>
        <begin position="401"/>
        <end position="468"/>
    </location>
</feature>
<feature type="domain" description="BZIP" evidence="13">
    <location>
        <begin position="295"/>
        <end position="342"/>
    </location>
</feature>
<feature type="compositionally biased region" description="Acidic residues" evidence="10">
    <location>
        <begin position="903"/>
        <end position="918"/>
    </location>
</feature>
<feature type="region of interest" description="Disordered" evidence="10">
    <location>
        <begin position="897"/>
        <end position="918"/>
    </location>
</feature>
<evidence type="ECO:0000256" key="8">
    <source>
        <dbReference type="ARBA" id="ARBA00023186"/>
    </source>
</evidence>
<dbReference type="OrthoDB" id="1734229at2759"/>
<dbReference type="Pfam" id="PF07716">
    <property type="entry name" value="bZIP_2"/>
    <property type="match status" value="1"/>
</dbReference>
<dbReference type="CDD" id="cd12193">
    <property type="entry name" value="bZIP_GCN4"/>
    <property type="match status" value="1"/>
</dbReference>
<keyword evidence="4" id="KW-0256">Endoplasmic reticulum</keyword>
<evidence type="ECO:0000256" key="10">
    <source>
        <dbReference type="SAM" id="MobiDB-lite"/>
    </source>
</evidence>
<feature type="compositionally biased region" description="Polar residues" evidence="10">
    <location>
        <begin position="1"/>
        <end position="10"/>
    </location>
</feature>
<keyword evidence="3 11" id="KW-0812">Transmembrane</keyword>
<dbReference type="GO" id="GO:0006614">
    <property type="term" value="P:SRP-dependent cotranslational protein targeting to membrane"/>
    <property type="evidence" value="ECO:0007669"/>
    <property type="project" value="TreeGrafter"/>
</dbReference>
<evidence type="ECO:0000256" key="2">
    <source>
        <dbReference type="ARBA" id="ARBA00022448"/>
    </source>
</evidence>
<dbReference type="PANTHER" id="PTHR24075">
    <property type="entry name" value="SEC63 DOMAIN-CONTAINING"/>
    <property type="match status" value="1"/>
</dbReference>
<dbReference type="SMART" id="SM00973">
    <property type="entry name" value="Sec63"/>
    <property type="match status" value="1"/>
</dbReference>
<evidence type="ECO:0000256" key="5">
    <source>
        <dbReference type="ARBA" id="ARBA00022927"/>
    </source>
</evidence>
<protein>
    <submittedName>
        <fullName evidence="14">689_t:CDS:1</fullName>
    </submittedName>
</protein>
<feature type="region of interest" description="Disordered" evidence="10">
    <location>
        <begin position="254"/>
        <end position="294"/>
    </location>
</feature>
<reference evidence="14" key="1">
    <citation type="submission" date="2021-06" db="EMBL/GenBank/DDBJ databases">
        <authorList>
            <person name="Kallberg Y."/>
            <person name="Tangrot J."/>
            <person name="Rosling A."/>
        </authorList>
    </citation>
    <scope>NUCLEOTIDE SEQUENCE</scope>
    <source>
        <strain evidence="14">IA702</strain>
    </source>
</reference>
<dbReference type="CDD" id="cd06257">
    <property type="entry name" value="DnaJ"/>
    <property type="match status" value="1"/>
</dbReference>
<dbReference type="Gene3D" id="3.30.160.60">
    <property type="entry name" value="Classic Zinc Finger"/>
    <property type="match status" value="1"/>
</dbReference>
<dbReference type="InterPro" id="IPR004827">
    <property type="entry name" value="bZIP"/>
</dbReference>
<dbReference type="InterPro" id="IPR046347">
    <property type="entry name" value="bZIP_sf"/>
</dbReference>
<dbReference type="Proteomes" id="UP000789572">
    <property type="component" value="Unassembled WGS sequence"/>
</dbReference>
<evidence type="ECO:0000313" key="15">
    <source>
        <dbReference type="Proteomes" id="UP000789572"/>
    </source>
</evidence>
<feature type="region of interest" description="Disordered" evidence="10">
    <location>
        <begin position="1"/>
        <end position="34"/>
    </location>
</feature>
<dbReference type="PANTHER" id="PTHR24075:SF0">
    <property type="entry name" value="TRANSLOCATION PROTEIN SEC63 HOMOLOG"/>
    <property type="match status" value="1"/>
</dbReference>
<evidence type="ECO:0000256" key="1">
    <source>
        <dbReference type="ARBA" id="ARBA00004477"/>
    </source>
</evidence>
<feature type="transmembrane region" description="Helical" evidence="11">
    <location>
        <begin position="493"/>
        <end position="516"/>
    </location>
</feature>
<dbReference type="Pfam" id="PF02889">
    <property type="entry name" value="Sec63"/>
    <property type="match status" value="1"/>
</dbReference>
<evidence type="ECO:0000259" key="12">
    <source>
        <dbReference type="PROSITE" id="PS50076"/>
    </source>
</evidence>
<comment type="caution">
    <text evidence="14">The sequence shown here is derived from an EMBL/GenBank/DDBJ whole genome shotgun (WGS) entry which is preliminary data.</text>
</comment>
<dbReference type="SUPFAM" id="SSF158702">
    <property type="entry name" value="Sec63 N-terminal domain-like"/>
    <property type="match status" value="1"/>
</dbReference>
<dbReference type="GO" id="GO:0003723">
    <property type="term" value="F:RNA binding"/>
    <property type="evidence" value="ECO:0007669"/>
    <property type="project" value="TreeGrafter"/>
</dbReference>
<dbReference type="SUPFAM" id="SSF46565">
    <property type="entry name" value="Chaperone J-domain"/>
    <property type="match status" value="1"/>
</dbReference>
<evidence type="ECO:0000256" key="11">
    <source>
        <dbReference type="SAM" id="Phobius"/>
    </source>
</evidence>
<dbReference type="PROSITE" id="PS50076">
    <property type="entry name" value="DNAJ_2"/>
    <property type="match status" value="1"/>
</dbReference>
<keyword evidence="5" id="KW-0653">Protein transport</keyword>
<evidence type="ECO:0000256" key="3">
    <source>
        <dbReference type="ARBA" id="ARBA00022692"/>
    </source>
</evidence>
<dbReference type="SUPFAM" id="SSF81296">
    <property type="entry name" value="E set domains"/>
    <property type="match status" value="1"/>
</dbReference>
<dbReference type="Gene3D" id="2.60.40.150">
    <property type="entry name" value="C2 domain"/>
    <property type="match status" value="1"/>
</dbReference>
<dbReference type="InterPro" id="IPR035892">
    <property type="entry name" value="C2_domain_sf"/>
</dbReference>
<dbReference type="GO" id="GO:0008320">
    <property type="term" value="F:protein transmembrane transporter activity"/>
    <property type="evidence" value="ECO:0007669"/>
    <property type="project" value="TreeGrafter"/>
</dbReference>
<evidence type="ECO:0000259" key="13">
    <source>
        <dbReference type="PROSITE" id="PS50217"/>
    </source>
</evidence>
<dbReference type="GO" id="GO:0031207">
    <property type="term" value="C:Sec62/Sec63 complex"/>
    <property type="evidence" value="ECO:0007669"/>
    <property type="project" value="TreeGrafter"/>
</dbReference>
<dbReference type="Gene3D" id="1.10.3380.10">
    <property type="entry name" value="Sec63 N-terminal domain-like domain"/>
    <property type="match status" value="1"/>
</dbReference>
<feature type="coiled-coil region" evidence="9">
    <location>
        <begin position="320"/>
        <end position="347"/>
    </location>
</feature>
<dbReference type="AlphaFoldDB" id="A0A9N8W9R4"/>
<evidence type="ECO:0000313" key="14">
    <source>
        <dbReference type="EMBL" id="CAG8481816.1"/>
    </source>
</evidence>
<dbReference type="EMBL" id="CAJVPJ010000123">
    <property type="protein sequence ID" value="CAG8481816.1"/>
    <property type="molecule type" value="Genomic_DNA"/>
</dbReference>
<evidence type="ECO:0000256" key="7">
    <source>
        <dbReference type="ARBA" id="ARBA00023136"/>
    </source>
</evidence>
<dbReference type="PRINTS" id="PR00625">
    <property type="entry name" value="JDOMAIN"/>
</dbReference>
<dbReference type="GO" id="GO:0006620">
    <property type="term" value="P:post-translational protein targeting to endoplasmic reticulum membrane"/>
    <property type="evidence" value="ECO:0007669"/>
    <property type="project" value="TreeGrafter"/>
</dbReference>
<feature type="transmembrane region" description="Helical" evidence="11">
    <location>
        <begin position="369"/>
        <end position="388"/>
    </location>
</feature>
<comment type="subcellular location">
    <subcellularLocation>
        <location evidence="1">Endoplasmic reticulum membrane</location>
        <topology evidence="1">Multi-pass membrane protein</topology>
    </subcellularLocation>
</comment>
<dbReference type="Pfam" id="PF00226">
    <property type="entry name" value="DnaJ"/>
    <property type="match status" value="1"/>
</dbReference>
<dbReference type="InterPro" id="IPR004179">
    <property type="entry name" value="Sec63-dom"/>
</dbReference>
<dbReference type="InterPro" id="IPR036869">
    <property type="entry name" value="J_dom_sf"/>
</dbReference>
<keyword evidence="2" id="KW-0813">Transport</keyword>
<evidence type="ECO:0000256" key="6">
    <source>
        <dbReference type="ARBA" id="ARBA00022989"/>
    </source>
</evidence>